<dbReference type="PANTHER" id="PTHR42643:SF30">
    <property type="entry name" value="IONOTROPIC RECEPTOR 40A-RELATED"/>
    <property type="match status" value="1"/>
</dbReference>
<sequence length="1471" mass="173284">MSNINGKFSNNLTFKDFSLETRNTALRLSNIFVIESIEDVPDIGSFHYVIRYPNQPIKYFFLTSFLTFDQLADSWICKYSQHATLDSGFPILYSYFITNEVDTVTLSTIEWFSSYKCQGPYLNKLNTFNKKTMKWSSNLKNYEKFLNYHGCELVFMLPAVSEEGINYHPSGYSVLYEESSEVKVLISGISPIIFEISSMHHNFTASYQPVIMDFEFFTNYLTQPITRIPIKDIIKEPDVYFEIMSFNYAYHQNVLYSHVILNLNVRMFVTPGEKYTAYEKLFLPFDLETWIFLIATFVMTFLSIFIVNRLSKSTQNLIYGNKVETPIWNVVRIFFGISQTKLPNKNFPRFILIMFIYFCLIFRTCFQSKFFEFMTSEPRQPPPRTFEDLIKRMYKVYSTVGNVAYFTKEMESDRNHQSKNQTSQLQEDIITDFMSKIEAKTSFYLKFYDFSVKRKNSSLNLSNIFVLRSLEDILYIDETYNIVRYSNQAIKYFVLVPFFTLDQLKASWIIRYKKEITVNSRSILIYSYFITNEIDTVTLSTIEWFSPYRCNAPYLSTLNIFNKEFMEWSTKLINYEKFLNYHGCELVMMLPAIEYINYYASGYILVNRVTQKLTANGISPAIFRISAKFNNFIPIFQPVSMEDGFDFYSSENVEFVDSIDNMKIPNVYFEVMSLNYANSDQHKMSDVIENLNIGIVFTPAEKYTPYEKFMLPFDLETWIFLTITFIFTILSIIVVNHLSKSAQSLVYGHKVDTPIWNVVSIFFGISQTKLPNKNFPSKFFEFLTSEPRRDPPKTIEDLINRKYKTFATKANLKFYRTEDPLYQRKISQLNQDILNDFMSNINEKFNYFLTFDEMKGIQCPLTLSNIFAIRSLEDLVSITLINYVVRYPNQPIKYFILTPFFTFEQLKSSWIIRNDEDVDVYSGTLIFYSYFITNEVDTVTLSSFELFSSFGCKRPYLKKLNTFNKSSLKWTKILKNYEKFLNFHECELVFMLPAVNWDGSNYHFSGYSLVKIDNSGFDVRGIAPALFEISSKIHNFKPNYQPVAMNYGFFETYLNQSIEMIYINDIAKFPDVYFEAMSLHYAAKLHILSSHVFENTQIRIFVTPAEIYTPYEKFFLPFDSETWILLTFTFALTFLSIFIVNRLSKSARNIVYGHKVDTPIWNVISIFFGISQTRLPSKNFPRFILIMFIYFCLIFRTCFQSKFFEFMTSEPRQAPPRTVDDVIIRNYSIISTIGNAEFYSIEAATDDKRGDLIYLYFKIVDPKSFKDLFLTQSQNVSAKLALCVDELFQNIIEKDSKRNYDWNQLKNFALYTTHEVFVYRSHSYFLRMIDTLINDLIPTGIMKYLVENHFNKKWKFEMVDEGPKVLNLDNLFFGFNIWLGCCLISFMSLIIELVVGLIIPVRYEYEKSRKIKFKKVSPMPLDNIEVHMRPIKLRSELIKIFRIQSLKDENFHISLLIGDIIEQVSTLRSEI</sequence>
<feature type="transmembrane region" description="Helical" evidence="9">
    <location>
        <begin position="347"/>
        <end position="366"/>
    </location>
</feature>
<protein>
    <recommendedName>
        <fullName evidence="10">Ionotropic glutamate receptor C-terminal domain-containing protein</fullName>
    </recommendedName>
</protein>
<evidence type="ECO:0000256" key="6">
    <source>
        <dbReference type="ARBA" id="ARBA00023136"/>
    </source>
</evidence>
<evidence type="ECO:0000313" key="11">
    <source>
        <dbReference type="EMBL" id="CAG9798469.1"/>
    </source>
</evidence>
<keyword evidence="3" id="KW-1003">Cell membrane</keyword>
<evidence type="ECO:0000256" key="4">
    <source>
        <dbReference type="ARBA" id="ARBA00022692"/>
    </source>
</evidence>
<dbReference type="Gene3D" id="1.10.287.70">
    <property type="match status" value="2"/>
</dbReference>
<dbReference type="Pfam" id="PF00060">
    <property type="entry name" value="Lig_chan"/>
    <property type="match status" value="2"/>
</dbReference>
<keyword evidence="7" id="KW-0675">Receptor</keyword>
<feature type="transmembrane region" description="Helical" evidence="9">
    <location>
        <begin position="1377"/>
        <end position="1401"/>
    </location>
</feature>
<feature type="transmembrane region" description="Helical" evidence="9">
    <location>
        <begin position="290"/>
        <end position="307"/>
    </location>
</feature>
<evidence type="ECO:0000256" key="1">
    <source>
        <dbReference type="ARBA" id="ARBA00004651"/>
    </source>
</evidence>
<dbReference type="Proteomes" id="UP001153620">
    <property type="component" value="Chromosome 1"/>
</dbReference>
<name>A0A9N9WLY1_9DIPT</name>
<dbReference type="OrthoDB" id="7171700at2759"/>
<feature type="transmembrane region" description="Helical" evidence="9">
    <location>
        <begin position="718"/>
        <end position="738"/>
    </location>
</feature>
<keyword evidence="12" id="KW-1185">Reference proteome</keyword>
<dbReference type="GO" id="GO:0005886">
    <property type="term" value="C:plasma membrane"/>
    <property type="evidence" value="ECO:0007669"/>
    <property type="project" value="UniProtKB-SubCell"/>
</dbReference>
<reference evidence="11" key="2">
    <citation type="submission" date="2022-10" db="EMBL/GenBank/DDBJ databases">
        <authorList>
            <consortium name="ENA_rothamsted_submissions"/>
            <consortium name="culmorum"/>
            <person name="King R."/>
        </authorList>
    </citation>
    <scope>NUCLEOTIDE SEQUENCE</scope>
</reference>
<comment type="similarity">
    <text evidence="2">Belongs to the glutamate-gated ion channel (TC 1.A.10.1) family.</text>
</comment>
<dbReference type="GO" id="GO:0015276">
    <property type="term" value="F:ligand-gated monoatomic ion channel activity"/>
    <property type="evidence" value="ECO:0007669"/>
    <property type="project" value="InterPro"/>
</dbReference>
<dbReference type="PANTHER" id="PTHR42643">
    <property type="entry name" value="IONOTROPIC RECEPTOR 20A-RELATED"/>
    <property type="match status" value="1"/>
</dbReference>
<feature type="transmembrane region" description="Helical" evidence="9">
    <location>
        <begin position="1180"/>
        <end position="1199"/>
    </location>
</feature>
<keyword evidence="5 9" id="KW-1133">Transmembrane helix</keyword>
<proteinExistence type="inferred from homology"/>
<evidence type="ECO:0000256" key="9">
    <source>
        <dbReference type="SAM" id="Phobius"/>
    </source>
</evidence>
<evidence type="ECO:0000256" key="7">
    <source>
        <dbReference type="ARBA" id="ARBA00023170"/>
    </source>
</evidence>
<keyword evidence="8" id="KW-0325">Glycoprotein</keyword>
<comment type="subcellular location">
    <subcellularLocation>
        <location evidence="1">Cell membrane</location>
        <topology evidence="1">Multi-pass membrane protein</topology>
    </subcellularLocation>
</comment>
<dbReference type="InterPro" id="IPR052192">
    <property type="entry name" value="Insect_Ionotropic_Sensory_Rcpt"/>
</dbReference>
<keyword evidence="6 9" id="KW-0472">Membrane</keyword>
<evidence type="ECO:0000256" key="5">
    <source>
        <dbReference type="ARBA" id="ARBA00022989"/>
    </source>
</evidence>
<feature type="domain" description="Ionotropic glutamate receptor C-terminal" evidence="10">
    <location>
        <begin position="1120"/>
        <end position="1225"/>
    </location>
</feature>
<accession>A0A9N9WLY1</accession>
<reference evidence="11" key="1">
    <citation type="submission" date="2022-01" db="EMBL/GenBank/DDBJ databases">
        <authorList>
            <person name="King R."/>
        </authorList>
    </citation>
    <scope>NUCLEOTIDE SEQUENCE</scope>
</reference>
<evidence type="ECO:0000313" key="12">
    <source>
        <dbReference type="Proteomes" id="UP001153620"/>
    </source>
</evidence>
<feature type="domain" description="Ionotropic glutamate receptor C-terminal" evidence="10">
    <location>
        <begin position="287"/>
        <end position="423"/>
    </location>
</feature>
<organism evidence="11 12">
    <name type="scientific">Chironomus riparius</name>
    <dbReference type="NCBI Taxonomy" id="315576"/>
    <lineage>
        <taxon>Eukaryota</taxon>
        <taxon>Metazoa</taxon>
        <taxon>Ecdysozoa</taxon>
        <taxon>Arthropoda</taxon>
        <taxon>Hexapoda</taxon>
        <taxon>Insecta</taxon>
        <taxon>Pterygota</taxon>
        <taxon>Neoptera</taxon>
        <taxon>Endopterygota</taxon>
        <taxon>Diptera</taxon>
        <taxon>Nematocera</taxon>
        <taxon>Chironomoidea</taxon>
        <taxon>Chironomidae</taxon>
        <taxon>Chironominae</taxon>
        <taxon>Chironomus</taxon>
    </lineage>
</organism>
<dbReference type="EMBL" id="OU895877">
    <property type="protein sequence ID" value="CAG9798469.1"/>
    <property type="molecule type" value="Genomic_DNA"/>
</dbReference>
<evidence type="ECO:0000256" key="8">
    <source>
        <dbReference type="ARBA" id="ARBA00023180"/>
    </source>
</evidence>
<keyword evidence="4 9" id="KW-0812">Transmembrane</keyword>
<evidence type="ECO:0000256" key="3">
    <source>
        <dbReference type="ARBA" id="ARBA00022475"/>
    </source>
</evidence>
<gene>
    <name evidence="11" type="ORF">CHIRRI_LOCUS1451</name>
</gene>
<evidence type="ECO:0000259" key="10">
    <source>
        <dbReference type="Pfam" id="PF00060"/>
    </source>
</evidence>
<dbReference type="InterPro" id="IPR001320">
    <property type="entry name" value="Iontro_rcpt_C"/>
</dbReference>
<evidence type="ECO:0000256" key="2">
    <source>
        <dbReference type="ARBA" id="ARBA00008685"/>
    </source>
</evidence>
<dbReference type="GO" id="GO:0050906">
    <property type="term" value="P:detection of stimulus involved in sensory perception"/>
    <property type="evidence" value="ECO:0007669"/>
    <property type="project" value="UniProtKB-ARBA"/>
</dbReference>
<feature type="transmembrane region" description="Helical" evidence="9">
    <location>
        <begin position="1123"/>
        <end position="1144"/>
    </location>
</feature>